<dbReference type="OrthoDB" id="10666855at2759"/>
<protein>
    <submittedName>
        <fullName evidence="3 4">Uncharacterized protein LOC116302701</fullName>
    </submittedName>
</protein>
<accession>A0A6P8IM92</accession>
<gene>
    <name evidence="3 4" type="primary">LOC116302701</name>
</gene>
<feature type="compositionally biased region" description="Basic and acidic residues" evidence="1">
    <location>
        <begin position="223"/>
        <end position="236"/>
    </location>
</feature>
<dbReference type="RefSeq" id="XP_031567917.1">
    <property type="nucleotide sequence ID" value="XM_031712057.1"/>
</dbReference>
<dbReference type="KEGG" id="aten:116302701"/>
<keyword evidence="2" id="KW-1185">Reference proteome</keyword>
<organism evidence="2 4">
    <name type="scientific">Actinia tenebrosa</name>
    <name type="common">Australian red waratah sea anemone</name>
    <dbReference type="NCBI Taxonomy" id="6105"/>
    <lineage>
        <taxon>Eukaryota</taxon>
        <taxon>Metazoa</taxon>
        <taxon>Cnidaria</taxon>
        <taxon>Anthozoa</taxon>
        <taxon>Hexacorallia</taxon>
        <taxon>Actiniaria</taxon>
        <taxon>Actiniidae</taxon>
        <taxon>Actinia</taxon>
    </lineage>
</organism>
<evidence type="ECO:0000313" key="2">
    <source>
        <dbReference type="Proteomes" id="UP000515163"/>
    </source>
</evidence>
<feature type="compositionally biased region" description="Basic residues" evidence="1">
    <location>
        <begin position="203"/>
        <end position="213"/>
    </location>
</feature>
<reference evidence="3 4" key="1">
    <citation type="submission" date="2025-04" db="UniProtKB">
        <authorList>
            <consortium name="RefSeq"/>
        </authorList>
    </citation>
    <scope>IDENTIFICATION</scope>
    <source>
        <tissue evidence="3 4">Tentacle</tissue>
    </source>
</reference>
<evidence type="ECO:0000256" key="1">
    <source>
        <dbReference type="SAM" id="MobiDB-lite"/>
    </source>
</evidence>
<feature type="compositionally biased region" description="Polar residues" evidence="1">
    <location>
        <begin position="190"/>
        <end position="202"/>
    </location>
</feature>
<dbReference type="AlphaFoldDB" id="A0A6P8IM92"/>
<feature type="region of interest" description="Disordered" evidence="1">
    <location>
        <begin position="190"/>
        <end position="264"/>
    </location>
</feature>
<evidence type="ECO:0000313" key="3">
    <source>
        <dbReference type="RefSeq" id="XP_031567916.1"/>
    </source>
</evidence>
<proteinExistence type="predicted"/>
<dbReference type="Proteomes" id="UP000515163">
    <property type="component" value="Unplaced"/>
</dbReference>
<sequence>MRPVILISLAAFLLASQVAVIIALVVLYKKFKTLKQEVHSFKIKKNRASLSALTLKEPNKNRPGNEYVDGQRHPSTLVRTNSGESIVYVPTPAPERRSKNFDDQENGCELNEAANVSSSYTQQQDGEVYGNQVVINMAENGVEANTTYNPSTPCIEDVNINSGYTPDTEEIYGNQVVIDMVSWSSVSNVQTSNVKTTDTNGTKSKKFKAKSASKKAMSQKCKTSIENERKNEDGNSFHEGNNTNVQNDEAIYENVRRQKRSSKA</sequence>
<name>A0A6P8IM92_ACTTE</name>
<dbReference type="RefSeq" id="XP_031567916.1">
    <property type="nucleotide sequence ID" value="XM_031712056.1"/>
</dbReference>
<evidence type="ECO:0000313" key="4">
    <source>
        <dbReference type="RefSeq" id="XP_031567917.1"/>
    </source>
</evidence>
<feature type="compositionally biased region" description="Polar residues" evidence="1">
    <location>
        <begin position="238"/>
        <end position="247"/>
    </location>
</feature>
<dbReference type="GeneID" id="116302701"/>